<sequence length="392" mass="45958">MQREDQKLKLNGEGRGRQICGTIALTFKFKQGFELQYNQKSCVIKDHTLEYDQWQFQLIQCTINENEEIKFDVKDQHLDDISDFEEQKKWQESKTSQFFIPYLTISPDHRYIIICVAVELIQKIETQRIIIIDTFNPNIKKVFFRTFFMGYQKPQFSKDGNFAFINITKNEEQSSFLILNIKNGIQKEKIIKLHRSVRKIDYDAQSGWLFYITNYCKLHQSLLNQDGTIDKSKKQIYRINLGPIDLSGSFMLSLYLVIQCSCKTVKQYLSNQYLPPQYTFKKAFVVMADSNSTQVVLLDISRGKLIRSIYGANYYSKVYGYHQKDSSFLSFVALRSCKETNHNQVSVGIDSDSQSEMRKKGGFLTLLEELKLKYKEMILPKVSKIYLQQILQ</sequence>
<organism evidence="1 2">
    <name type="scientific">Paramecium octaurelia</name>
    <dbReference type="NCBI Taxonomy" id="43137"/>
    <lineage>
        <taxon>Eukaryota</taxon>
        <taxon>Sar</taxon>
        <taxon>Alveolata</taxon>
        <taxon>Ciliophora</taxon>
        <taxon>Intramacronucleata</taxon>
        <taxon>Oligohymenophorea</taxon>
        <taxon>Peniculida</taxon>
        <taxon>Parameciidae</taxon>
        <taxon>Paramecium</taxon>
    </lineage>
</organism>
<dbReference type="EMBL" id="CAJJDP010000172">
    <property type="protein sequence ID" value="CAD8214090.1"/>
    <property type="molecule type" value="Genomic_DNA"/>
</dbReference>
<protein>
    <submittedName>
        <fullName evidence="1">Uncharacterized protein</fullName>
    </submittedName>
</protein>
<dbReference type="OrthoDB" id="312635at2759"/>
<proteinExistence type="predicted"/>
<name>A0A8S1YJQ9_PAROT</name>
<reference evidence="1" key="1">
    <citation type="submission" date="2021-01" db="EMBL/GenBank/DDBJ databases">
        <authorList>
            <consortium name="Genoscope - CEA"/>
            <person name="William W."/>
        </authorList>
    </citation>
    <scope>NUCLEOTIDE SEQUENCE</scope>
</reference>
<gene>
    <name evidence="1" type="ORF">POCTA_138.1.T1690021</name>
</gene>
<dbReference type="Proteomes" id="UP000683925">
    <property type="component" value="Unassembled WGS sequence"/>
</dbReference>
<accession>A0A8S1YJQ9</accession>
<evidence type="ECO:0000313" key="1">
    <source>
        <dbReference type="EMBL" id="CAD8214090.1"/>
    </source>
</evidence>
<comment type="caution">
    <text evidence="1">The sequence shown here is derived from an EMBL/GenBank/DDBJ whole genome shotgun (WGS) entry which is preliminary data.</text>
</comment>
<keyword evidence="2" id="KW-1185">Reference proteome</keyword>
<dbReference type="AlphaFoldDB" id="A0A8S1YJQ9"/>
<evidence type="ECO:0000313" key="2">
    <source>
        <dbReference type="Proteomes" id="UP000683925"/>
    </source>
</evidence>